<evidence type="ECO:0000256" key="2">
    <source>
        <dbReference type="ARBA" id="ARBA00004882"/>
    </source>
</evidence>
<dbReference type="PANTHER" id="PTHR38011">
    <property type="entry name" value="DIHYDROFOLATE REDUCTASE FAMILY PROTEIN (AFU_ORTHOLOGUE AFUA_8G06820)"/>
    <property type="match status" value="1"/>
</dbReference>
<comment type="catalytic activity">
    <reaction evidence="12">
        <text>2,5-diamino-6-hydroxy-4-(5-phosphoribosylamino)-pyrimidine + H2O + H(+) = 5-amino-6-(5-phospho-D-ribosylamino)uracil + NH4(+)</text>
        <dbReference type="Rhea" id="RHEA:21868"/>
        <dbReference type="ChEBI" id="CHEBI:15377"/>
        <dbReference type="ChEBI" id="CHEBI:15378"/>
        <dbReference type="ChEBI" id="CHEBI:28938"/>
        <dbReference type="ChEBI" id="CHEBI:58453"/>
        <dbReference type="ChEBI" id="CHEBI:58614"/>
        <dbReference type="EC" id="3.5.4.26"/>
    </reaction>
</comment>
<comment type="similarity">
    <text evidence="5 12">In the C-terminal section; belongs to the HTP reductase family.</text>
</comment>
<keyword evidence="9 12" id="KW-0521">NADP</keyword>
<dbReference type="SUPFAM" id="SSF53927">
    <property type="entry name" value="Cytidine deaminase-like"/>
    <property type="match status" value="1"/>
</dbReference>
<keyword evidence="11" id="KW-0511">Multifunctional enzyme</keyword>
<dbReference type="HOGENOM" id="CLU_036590_1_1_10"/>
<dbReference type="OrthoDB" id="9800865at2"/>
<dbReference type="eggNOG" id="COG0117">
    <property type="taxonomic scope" value="Bacteria"/>
</dbReference>
<keyword evidence="10 12" id="KW-0560">Oxidoreductase</keyword>
<feature type="binding site" evidence="14">
    <location>
        <position position="293"/>
    </location>
    <ligand>
        <name>substrate</name>
    </ligand>
</feature>
<evidence type="ECO:0000256" key="6">
    <source>
        <dbReference type="ARBA" id="ARBA00022619"/>
    </source>
</evidence>
<evidence type="ECO:0000256" key="14">
    <source>
        <dbReference type="PIRSR" id="PIRSR006769-2"/>
    </source>
</evidence>
<gene>
    <name evidence="17" type="ordered locus">RB2501_16074</name>
</gene>
<dbReference type="eggNOG" id="COG1985">
    <property type="taxonomic scope" value="Bacteria"/>
</dbReference>
<sequence length="350" mass="37891">MKIQEKYMLRCIQIGRNALGRSAPNPMVGALLTHGDTIIGSGYTSAFGGPHAEVNAIRSVADPGKLPDSTLYVTLEPCCHHGKTPPCTDRIIESGIRRVVVGLPDPHDKVAGQGIAQLREAGCQVEVGVAADACREHHKRFLTLHEKGRPYIVLKWAQSPDGFLAPDPEVRGESTGPWWITGRESRQLVHKWRTQESAILVGWRTAAADDPQLTSRDWAGKDPLRVLLDPSGRAPEGLRLLDGKVPTLRVLHTGQQPTGSARVENIFLEPGPGFLRALCRELRERGVLSILVEGGAHTLGSFLSAGLWDEARVFTGPRPLNGGLRAPALSGRLVANTASGADTLTLWRND</sequence>
<evidence type="ECO:0000256" key="13">
    <source>
        <dbReference type="PIRSR" id="PIRSR006769-1"/>
    </source>
</evidence>
<dbReference type="EC" id="1.1.1.193" evidence="12"/>
<feature type="domain" description="CMP/dCMP-type deaminase" evidence="16">
    <location>
        <begin position="2"/>
        <end position="126"/>
    </location>
</feature>
<evidence type="ECO:0000259" key="16">
    <source>
        <dbReference type="PROSITE" id="PS51747"/>
    </source>
</evidence>
<evidence type="ECO:0000256" key="10">
    <source>
        <dbReference type="ARBA" id="ARBA00023002"/>
    </source>
</evidence>
<dbReference type="UniPathway" id="UPA00275">
    <property type="reaction ID" value="UER00401"/>
</dbReference>
<dbReference type="KEGG" id="rbi:RB2501_16074"/>
<dbReference type="STRING" id="313596.RB2501_16074"/>
<comment type="catalytic activity">
    <reaction evidence="12">
        <text>5-amino-6-(5-phospho-D-ribitylamino)uracil + NADP(+) = 5-amino-6-(5-phospho-D-ribosylamino)uracil + NADPH + H(+)</text>
        <dbReference type="Rhea" id="RHEA:17845"/>
        <dbReference type="ChEBI" id="CHEBI:15378"/>
        <dbReference type="ChEBI" id="CHEBI:57783"/>
        <dbReference type="ChEBI" id="CHEBI:58349"/>
        <dbReference type="ChEBI" id="CHEBI:58421"/>
        <dbReference type="ChEBI" id="CHEBI:58453"/>
        <dbReference type="EC" id="1.1.1.193"/>
    </reaction>
</comment>
<dbReference type="AlphaFoldDB" id="A4CLW2"/>
<dbReference type="PROSITE" id="PS00903">
    <property type="entry name" value="CYT_DCMP_DEAMINASES_1"/>
    <property type="match status" value="1"/>
</dbReference>
<dbReference type="PANTHER" id="PTHR38011:SF7">
    <property type="entry name" value="2,5-DIAMINO-6-RIBOSYLAMINO-4(3H)-PYRIMIDINONE 5'-PHOSPHATE REDUCTASE"/>
    <property type="match status" value="1"/>
</dbReference>
<dbReference type="InterPro" id="IPR050765">
    <property type="entry name" value="Riboflavin_Biosynth_HTPR"/>
</dbReference>
<evidence type="ECO:0000256" key="1">
    <source>
        <dbReference type="ARBA" id="ARBA00002151"/>
    </source>
</evidence>
<evidence type="ECO:0000256" key="12">
    <source>
        <dbReference type="PIRNR" id="PIRNR006769"/>
    </source>
</evidence>
<dbReference type="PIRSF" id="PIRSF006769">
    <property type="entry name" value="RibD"/>
    <property type="match status" value="1"/>
</dbReference>
<feature type="binding site" evidence="14">
    <location>
        <position position="193"/>
    </location>
    <ligand>
        <name>substrate</name>
    </ligand>
</feature>
<proteinExistence type="inferred from homology"/>
<dbReference type="EMBL" id="CP001712">
    <property type="protein sequence ID" value="EAR15861.1"/>
    <property type="molecule type" value="Genomic_DNA"/>
</dbReference>
<dbReference type="GO" id="GO:0009231">
    <property type="term" value="P:riboflavin biosynthetic process"/>
    <property type="evidence" value="ECO:0007669"/>
    <property type="project" value="UniProtKB-UniPathway"/>
</dbReference>
<evidence type="ECO:0000256" key="3">
    <source>
        <dbReference type="ARBA" id="ARBA00004910"/>
    </source>
</evidence>
<keyword evidence="8 12" id="KW-0862">Zinc</keyword>
<evidence type="ECO:0000256" key="4">
    <source>
        <dbReference type="ARBA" id="ARBA00005259"/>
    </source>
</evidence>
<evidence type="ECO:0000256" key="7">
    <source>
        <dbReference type="ARBA" id="ARBA00022723"/>
    </source>
</evidence>
<comment type="function">
    <text evidence="1 12">Converts 2,5-diamino-6-(ribosylamino)-4(3h)-pyrimidinone 5'-phosphate into 5-amino-6-(ribosylamino)-2,4(1h,3h)-pyrimidinedione 5'-phosphate.</text>
</comment>
<dbReference type="Pfam" id="PF01872">
    <property type="entry name" value="RibD_C"/>
    <property type="match status" value="1"/>
</dbReference>
<feature type="binding site" evidence="14">
    <location>
        <position position="216"/>
    </location>
    <ligand>
        <name>substrate</name>
    </ligand>
</feature>
<dbReference type="GO" id="GO:0008270">
    <property type="term" value="F:zinc ion binding"/>
    <property type="evidence" value="ECO:0007669"/>
    <property type="project" value="InterPro"/>
</dbReference>
<feature type="active site" description="Proton donor" evidence="13">
    <location>
        <position position="53"/>
    </location>
</feature>
<dbReference type="SUPFAM" id="SSF53597">
    <property type="entry name" value="Dihydrofolate reductase-like"/>
    <property type="match status" value="1"/>
</dbReference>
<feature type="binding site" evidence="14">
    <location>
        <position position="157"/>
    </location>
    <ligand>
        <name>NADP(+)</name>
        <dbReference type="ChEBI" id="CHEBI:58349"/>
    </ligand>
</feature>
<evidence type="ECO:0000256" key="5">
    <source>
        <dbReference type="ARBA" id="ARBA00007417"/>
    </source>
</evidence>
<dbReference type="InterPro" id="IPR016193">
    <property type="entry name" value="Cytidine_deaminase-like"/>
</dbReference>
<dbReference type="NCBIfam" id="TIGR00326">
    <property type="entry name" value="eubact_ribD"/>
    <property type="match status" value="1"/>
</dbReference>
<comment type="cofactor">
    <cofactor evidence="12 15">
        <name>Zn(2+)</name>
        <dbReference type="ChEBI" id="CHEBI:29105"/>
    </cofactor>
    <text evidence="12 15">Binds 1 zinc ion.</text>
</comment>
<feature type="binding site" evidence="15">
    <location>
        <position position="78"/>
    </location>
    <ligand>
        <name>Zn(2+)</name>
        <dbReference type="ChEBI" id="CHEBI:29105"/>
        <note>catalytic</note>
    </ligand>
</feature>
<dbReference type="InterPro" id="IPR002734">
    <property type="entry name" value="RibDG_C"/>
</dbReference>
<keyword evidence="18" id="KW-1185">Reference proteome</keyword>
<feature type="binding site" evidence="14">
    <location>
        <position position="213"/>
    </location>
    <ligand>
        <name>substrate</name>
    </ligand>
</feature>
<feature type="binding site" evidence="14">
    <location>
        <begin position="295"/>
        <end position="301"/>
    </location>
    <ligand>
        <name>NADP(+)</name>
        <dbReference type="ChEBI" id="CHEBI:58349"/>
    </ligand>
</feature>
<dbReference type="Proteomes" id="UP000009049">
    <property type="component" value="Chromosome"/>
</dbReference>
<organism evidence="17 18">
    <name type="scientific">Robiginitalea biformata (strain ATCC BAA-864 / DSM 15991 / KCTC 12146 / HTCC2501)</name>
    <dbReference type="NCBI Taxonomy" id="313596"/>
    <lineage>
        <taxon>Bacteria</taxon>
        <taxon>Pseudomonadati</taxon>
        <taxon>Bacteroidota</taxon>
        <taxon>Flavobacteriia</taxon>
        <taxon>Flavobacteriales</taxon>
        <taxon>Flavobacteriaceae</taxon>
        <taxon>Robiginitalea</taxon>
    </lineage>
</organism>
<evidence type="ECO:0000256" key="11">
    <source>
        <dbReference type="ARBA" id="ARBA00023268"/>
    </source>
</evidence>
<feature type="binding site" evidence="14">
    <location>
        <position position="174"/>
    </location>
    <ligand>
        <name>substrate</name>
    </ligand>
</feature>
<dbReference type="CDD" id="cd01284">
    <property type="entry name" value="Riboflavin_deaminase-reductase"/>
    <property type="match status" value="1"/>
</dbReference>
<evidence type="ECO:0000256" key="9">
    <source>
        <dbReference type="ARBA" id="ARBA00022857"/>
    </source>
</evidence>
<dbReference type="Gene3D" id="3.40.140.10">
    <property type="entry name" value="Cytidine Deaminase, domain 2"/>
    <property type="match status" value="1"/>
</dbReference>
<feature type="binding site" evidence="15">
    <location>
        <position position="87"/>
    </location>
    <ligand>
        <name>Zn(2+)</name>
        <dbReference type="ChEBI" id="CHEBI:29105"/>
        <note>catalytic</note>
    </ligand>
</feature>
<dbReference type="GO" id="GO:0008835">
    <property type="term" value="F:diaminohydroxyphosphoribosylaminopyrimidine deaminase activity"/>
    <property type="evidence" value="ECO:0007669"/>
    <property type="project" value="UniProtKB-EC"/>
</dbReference>
<dbReference type="GO" id="GO:0008703">
    <property type="term" value="F:5-amino-6-(5-phosphoribosylamino)uracil reductase activity"/>
    <property type="evidence" value="ECO:0007669"/>
    <property type="project" value="UniProtKB-EC"/>
</dbReference>
<dbReference type="EC" id="3.5.4.26" evidence="12"/>
<keyword evidence="12" id="KW-0378">Hydrolase</keyword>
<reference evidence="17 18" key="1">
    <citation type="journal article" date="2009" name="J. Bacteriol.">
        <title>Complete genome sequence of Robiginitalea biformata HTCC2501.</title>
        <authorList>
            <person name="Oh H.M."/>
            <person name="Giovannoni S.J."/>
            <person name="Lee K."/>
            <person name="Ferriera S."/>
            <person name="Johnson J."/>
            <person name="Cho J.C."/>
        </authorList>
    </citation>
    <scope>NUCLEOTIDE SEQUENCE [LARGE SCALE GENOMIC DNA]</scope>
    <source>
        <strain evidence="18">ATCC BAA-864 / HTCC2501 / KCTC 12146</strain>
    </source>
</reference>
<accession>A4CLW2</accession>
<protein>
    <recommendedName>
        <fullName evidence="12">Riboflavin biosynthesis protein RibD</fullName>
    </recommendedName>
    <domain>
        <recommendedName>
            <fullName evidence="12">Diaminohydroxyphosphoribosylaminopyrimidine deaminase</fullName>
            <shortName evidence="12">DRAP deaminase</shortName>
            <ecNumber evidence="12">3.5.4.26</ecNumber>
        </recommendedName>
        <alternativeName>
            <fullName evidence="12">Riboflavin-specific deaminase</fullName>
        </alternativeName>
    </domain>
    <domain>
        <recommendedName>
            <fullName evidence="12">5-amino-6-(5-phosphoribosylamino)uracil reductase</fullName>
            <ecNumber evidence="12">1.1.1.193</ecNumber>
        </recommendedName>
        <alternativeName>
            <fullName evidence="12">HTP reductase</fullName>
        </alternativeName>
    </domain>
</protein>
<dbReference type="InterPro" id="IPR024072">
    <property type="entry name" value="DHFR-like_dom_sf"/>
</dbReference>
<dbReference type="InterPro" id="IPR002125">
    <property type="entry name" value="CMP_dCMP_dom"/>
</dbReference>
<dbReference type="PROSITE" id="PS51747">
    <property type="entry name" value="CYT_DCMP_DEAMINASES_2"/>
    <property type="match status" value="1"/>
</dbReference>
<keyword evidence="6 12" id="KW-0686">Riboflavin biosynthesis</keyword>
<keyword evidence="7 12" id="KW-0479">Metal-binding</keyword>
<evidence type="ECO:0000256" key="8">
    <source>
        <dbReference type="ARBA" id="ARBA00022833"/>
    </source>
</evidence>
<dbReference type="InterPro" id="IPR016192">
    <property type="entry name" value="APOBEC/CMP_deaminase_Zn-bd"/>
</dbReference>
<dbReference type="InterPro" id="IPR004794">
    <property type="entry name" value="Eubact_RibD"/>
</dbReference>
<comment type="pathway">
    <text evidence="2 12">Cofactor biosynthesis; riboflavin biosynthesis; 5-amino-6-(D-ribitylamino)uracil from GTP: step 2/4.</text>
</comment>
<feature type="binding site" evidence="14">
    <location>
        <position position="209"/>
    </location>
    <ligand>
        <name>NADP(+)</name>
        <dbReference type="ChEBI" id="CHEBI:58349"/>
    </ligand>
</feature>
<name>A4CLW2_ROBBH</name>
<dbReference type="Gene3D" id="3.40.430.10">
    <property type="entry name" value="Dihydrofolate Reductase, subunit A"/>
    <property type="match status" value="1"/>
</dbReference>
<dbReference type="Pfam" id="PF00383">
    <property type="entry name" value="dCMP_cyt_deam_1"/>
    <property type="match status" value="1"/>
</dbReference>
<feature type="binding site" evidence="15">
    <location>
        <position position="51"/>
    </location>
    <ligand>
        <name>Zn(2+)</name>
        <dbReference type="ChEBI" id="CHEBI:29105"/>
        <note>catalytic</note>
    </ligand>
</feature>
<feature type="binding site" evidence="14">
    <location>
        <position position="179"/>
    </location>
    <ligand>
        <name>NADP(+)</name>
        <dbReference type="ChEBI" id="CHEBI:58349"/>
    </ligand>
</feature>
<comment type="similarity">
    <text evidence="4 12">In the N-terminal section; belongs to the cytidine and deoxycytidylate deaminase family.</text>
</comment>
<comment type="pathway">
    <text evidence="3 12">Cofactor biosynthesis; riboflavin biosynthesis; 5-amino-6-(D-ribitylamino)uracil from GTP: step 3/4.</text>
</comment>
<feature type="binding site" evidence="14">
    <location>
        <position position="205"/>
    </location>
    <ligand>
        <name>NADP(+)</name>
        <dbReference type="ChEBI" id="CHEBI:58349"/>
    </ligand>
</feature>
<evidence type="ECO:0000256" key="15">
    <source>
        <dbReference type="PIRSR" id="PIRSR006769-3"/>
    </source>
</evidence>
<evidence type="ECO:0000313" key="17">
    <source>
        <dbReference type="EMBL" id="EAR15861.1"/>
    </source>
</evidence>
<evidence type="ECO:0000313" key="18">
    <source>
        <dbReference type="Proteomes" id="UP000009049"/>
    </source>
</evidence>